<sequence length="200" mass="21898">MKKLVCLVLLFQCALSFAQPSKNAEKQKLELTTSLFGENDLIQFQDLVGAPSYDGVSYFSVGLTYLRSINSLLEWQTGLEYAHHKVQINPNVGPDVNAVSREEQLDLVVIPIGVRLNFLKYFFLDGGALLDLDLTSSGSVDSQSGVGINLGVGCSVPVIPKLSFVLKANARAHALVPFSSEKYHERLLENGVHLGLSYEL</sequence>
<keyword evidence="1" id="KW-0732">Signal</keyword>
<keyword evidence="3" id="KW-1185">Reference proteome</keyword>
<name>A0A1I2HET6_9BACT</name>
<dbReference type="EMBL" id="FONW01000004">
    <property type="protein sequence ID" value="SFF27903.1"/>
    <property type="molecule type" value="Genomic_DNA"/>
</dbReference>
<feature type="signal peptide" evidence="1">
    <location>
        <begin position="1"/>
        <end position="18"/>
    </location>
</feature>
<reference evidence="2 3" key="1">
    <citation type="submission" date="2016-10" db="EMBL/GenBank/DDBJ databases">
        <authorList>
            <person name="de Groot N.N."/>
        </authorList>
    </citation>
    <scope>NUCLEOTIDE SEQUENCE [LARGE SCALE GENOMIC DNA]</scope>
    <source>
        <strain evidence="2 3">CGMCC 1.9156</strain>
    </source>
</reference>
<dbReference type="Proteomes" id="UP000198964">
    <property type="component" value="Unassembled WGS sequence"/>
</dbReference>
<evidence type="ECO:0000313" key="2">
    <source>
        <dbReference type="EMBL" id="SFF27903.1"/>
    </source>
</evidence>
<organism evidence="2 3">
    <name type="scientific">Sunxiuqinia elliptica</name>
    <dbReference type="NCBI Taxonomy" id="655355"/>
    <lineage>
        <taxon>Bacteria</taxon>
        <taxon>Pseudomonadati</taxon>
        <taxon>Bacteroidota</taxon>
        <taxon>Bacteroidia</taxon>
        <taxon>Marinilabiliales</taxon>
        <taxon>Prolixibacteraceae</taxon>
        <taxon>Sunxiuqinia</taxon>
    </lineage>
</organism>
<evidence type="ECO:0000256" key="1">
    <source>
        <dbReference type="SAM" id="SignalP"/>
    </source>
</evidence>
<proteinExistence type="predicted"/>
<evidence type="ECO:0000313" key="3">
    <source>
        <dbReference type="Proteomes" id="UP000198964"/>
    </source>
</evidence>
<feature type="chain" id="PRO_5011692967" description="Outer membrane protein beta-barrel domain-containing protein" evidence="1">
    <location>
        <begin position="19"/>
        <end position="200"/>
    </location>
</feature>
<accession>A0A1I2HET6</accession>
<dbReference type="AlphaFoldDB" id="A0A1I2HET6"/>
<evidence type="ECO:0008006" key="4">
    <source>
        <dbReference type="Google" id="ProtNLM"/>
    </source>
</evidence>
<dbReference type="RefSeq" id="WP_093919726.1">
    <property type="nucleotide sequence ID" value="NZ_FONW01000004.1"/>
</dbReference>
<protein>
    <recommendedName>
        <fullName evidence="4">Outer membrane protein beta-barrel domain-containing protein</fullName>
    </recommendedName>
</protein>
<gene>
    <name evidence="2" type="ORF">SAMN05216283_10436</name>
</gene>